<reference evidence="1" key="1">
    <citation type="journal article" date="2021" name="bioRxiv">
        <title>Whole Genome Assembly and Annotation of Northern Wild Rice, Zizania palustris L., Supports a Whole Genome Duplication in the Zizania Genus.</title>
        <authorList>
            <person name="Haas M."/>
            <person name="Kono T."/>
            <person name="Macchietto M."/>
            <person name="Millas R."/>
            <person name="McGilp L."/>
            <person name="Shao M."/>
            <person name="Duquette J."/>
            <person name="Hirsch C.N."/>
            <person name="Kimball J."/>
        </authorList>
    </citation>
    <scope>NUCLEOTIDE SEQUENCE</scope>
    <source>
        <tissue evidence="1">Fresh leaf tissue</tissue>
    </source>
</reference>
<gene>
    <name evidence="1" type="ORF">GUJ93_ZPchr0013g36860</name>
</gene>
<protein>
    <submittedName>
        <fullName evidence="1">Uncharacterized protein</fullName>
    </submittedName>
</protein>
<proteinExistence type="predicted"/>
<keyword evidence="2" id="KW-1185">Reference proteome</keyword>
<accession>A0A8J5WSP0</accession>
<reference evidence="1" key="2">
    <citation type="submission" date="2021-02" db="EMBL/GenBank/DDBJ databases">
        <authorList>
            <person name="Kimball J.A."/>
            <person name="Haas M.W."/>
            <person name="Macchietto M."/>
            <person name="Kono T."/>
            <person name="Duquette J."/>
            <person name="Shao M."/>
        </authorList>
    </citation>
    <scope>NUCLEOTIDE SEQUENCE</scope>
    <source>
        <tissue evidence="1">Fresh leaf tissue</tissue>
    </source>
</reference>
<evidence type="ECO:0000313" key="1">
    <source>
        <dbReference type="EMBL" id="KAG8096135.1"/>
    </source>
</evidence>
<organism evidence="1 2">
    <name type="scientific">Zizania palustris</name>
    <name type="common">Northern wild rice</name>
    <dbReference type="NCBI Taxonomy" id="103762"/>
    <lineage>
        <taxon>Eukaryota</taxon>
        <taxon>Viridiplantae</taxon>
        <taxon>Streptophyta</taxon>
        <taxon>Embryophyta</taxon>
        <taxon>Tracheophyta</taxon>
        <taxon>Spermatophyta</taxon>
        <taxon>Magnoliopsida</taxon>
        <taxon>Liliopsida</taxon>
        <taxon>Poales</taxon>
        <taxon>Poaceae</taxon>
        <taxon>BOP clade</taxon>
        <taxon>Oryzoideae</taxon>
        <taxon>Oryzeae</taxon>
        <taxon>Zizaniinae</taxon>
        <taxon>Zizania</taxon>
    </lineage>
</organism>
<name>A0A8J5WSP0_ZIZPA</name>
<comment type="caution">
    <text evidence="1">The sequence shown here is derived from an EMBL/GenBank/DDBJ whole genome shotgun (WGS) entry which is preliminary data.</text>
</comment>
<evidence type="ECO:0000313" key="2">
    <source>
        <dbReference type="Proteomes" id="UP000729402"/>
    </source>
</evidence>
<dbReference type="AlphaFoldDB" id="A0A8J5WSP0"/>
<dbReference type="EMBL" id="JAAALK010000079">
    <property type="protein sequence ID" value="KAG8096135.1"/>
    <property type="molecule type" value="Genomic_DNA"/>
</dbReference>
<sequence>MFCSAARMAGWLPDQKEKSFQKQIIPTIVECIVLSSEESASCKDGLVHILHPQRSICTCDGCLGVFRELTRSSDAILAYPTFLVVSFAKKLRENGAHN</sequence>
<dbReference type="Proteomes" id="UP000729402">
    <property type="component" value="Unassembled WGS sequence"/>
</dbReference>